<keyword evidence="5 7" id="KW-1133">Transmembrane helix</keyword>
<comment type="subcellular location">
    <subcellularLocation>
        <location evidence="1">Cell membrane</location>
        <topology evidence="1">Multi-pass membrane protein</topology>
    </subcellularLocation>
</comment>
<evidence type="ECO:0000313" key="8">
    <source>
        <dbReference type="EMBL" id="GAM16541.1"/>
    </source>
</evidence>
<dbReference type="EMBL" id="BASE01000131">
    <property type="protein sequence ID" value="GAM16541.1"/>
    <property type="molecule type" value="Genomic_DNA"/>
</dbReference>
<feature type="transmembrane region" description="Helical" evidence="7">
    <location>
        <begin position="151"/>
        <end position="172"/>
    </location>
</feature>
<protein>
    <submittedName>
        <fullName evidence="8">MolyBDOPTERIN oxidOREDUCTASE, membranE subuNIT</fullName>
    </submittedName>
</protein>
<feature type="transmembrane region" description="Helical" evidence="7">
    <location>
        <begin position="184"/>
        <end position="204"/>
    </location>
</feature>
<evidence type="ECO:0000256" key="5">
    <source>
        <dbReference type="ARBA" id="ARBA00022989"/>
    </source>
</evidence>
<sequence length="382" mass="42273">MKINKWTILSAAFILFGLAGAANIFIHGEHAMGTTNKIPWGILIAGYEYFVGISTGLLLVAALGYVFHVKAIIPIGKSLLMFAIFSLISGFAILLVELGNPLNFIHYFLTPNFTSPIWWMAPLYGIYLMLLVTLTVFVVRENESLIRPLAIMTAISALVALICIGFLFGFIIARPYWNGPISPLYFILTSVFSGIAMASVIAYLHGRKKTRKNLETVKFLRTLSLSMMGVMVVIYIGKTFVGLYGQVPGKYESLLALLTGPLSFNYWVLEISLAIVIPFVLIVSAHKLSAIKLGLAGLLSLTGIFFMRFNMVIAGQITPLKVVKNPAEETVFNLFSVTWSEWALIMGGIGIMAMLYLQRELLERIIKHKPATELKRHGDVTL</sequence>
<reference evidence="8 9" key="1">
    <citation type="submission" date="2013-06" db="EMBL/GenBank/DDBJ databases">
        <title>Whole genome shotgun sequence of Bacillus selenatarsenatis SF-1.</title>
        <authorList>
            <person name="Kuroda M."/>
            <person name="Sei K."/>
            <person name="Yamashita M."/>
            <person name="Ike M."/>
        </authorList>
    </citation>
    <scope>NUCLEOTIDE SEQUENCE [LARGE SCALE GENOMIC DNA]</scope>
    <source>
        <strain evidence="8 9">SF-1</strain>
    </source>
</reference>
<dbReference type="AlphaFoldDB" id="A0A0A8XEH6"/>
<evidence type="ECO:0000256" key="1">
    <source>
        <dbReference type="ARBA" id="ARBA00004651"/>
    </source>
</evidence>
<feature type="transmembrane region" description="Helical" evidence="7">
    <location>
        <begin position="79"/>
        <end position="96"/>
    </location>
</feature>
<feature type="transmembrane region" description="Helical" evidence="7">
    <location>
        <begin position="225"/>
        <end position="244"/>
    </location>
</feature>
<dbReference type="PANTHER" id="PTHR34856:SF2">
    <property type="entry name" value="PROTEIN NRFD"/>
    <property type="match status" value="1"/>
</dbReference>
<dbReference type="OrthoDB" id="9772767at2"/>
<evidence type="ECO:0000256" key="3">
    <source>
        <dbReference type="ARBA" id="ARBA00022475"/>
    </source>
</evidence>
<dbReference type="PANTHER" id="PTHR34856">
    <property type="entry name" value="PROTEIN NRFD"/>
    <property type="match status" value="1"/>
</dbReference>
<dbReference type="InterPro" id="IPR052049">
    <property type="entry name" value="Electron_transfer_protein"/>
</dbReference>
<dbReference type="Pfam" id="PF03916">
    <property type="entry name" value="NrfD"/>
    <property type="match status" value="1"/>
</dbReference>
<comment type="caution">
    <text evidence="8">The sequence shown here is derived from an EMBL/GenBank/DDBJ whole genome shotgun (WGS) entry which is preliminary data.</text>
</comment>
<keyword evidence="9" id="KW-1185">Reference proteome</keyword>
<keyword evidence="6 7" id="KW-0472">Membrane</keyword>
<dbReference type="Gene3D" id="1.20.1630.10">
    <property type="entry name" value="Formate dehydrogenase/DMSO reductase domain"/>
    <property type="match status" value="1"/>
</dbReference>
<dbReference type="RefSeq" id="WP_041968127.1">
    <property type="nucleotide sequence ID" value="NZ_BASE01000131.1"/>
</dbReference>
<evidence type="ECO:0000256" key="4">
    <source>
        <dbReference type="ARBA" id="ARBA00022692"/>
    </source>
</evidence>
<feature type="transmembrane region" description="Helical" evidence="7">
    <location>
        <begin position="295"/>
        <end position="317"/>
    </location>
</feature>
<feature type="transmembrane region" description="Helical" evidence="7">
    <location>
        <begin position="116"/>
        <end position="139"/>
    </location>
</feature>
<dbReference type="STRING" id="1321606.SAMD00020551_4754"/>
<feature type="transmembrane region" description="Helical" evidence="7">
    <location>
        <begin position="337"/>
        <end position="357"/>
    </location>
</feature>
<evidence type="ECO:0000256" key="2">
    <source>
        <dbReference type="ARBA" id="ARBA00008929"/>
    </source>
</evidence>
<gene>
    <name evidence="8" type="ORF">SAMD00020551_4754</name>
</gene>
<dbReference type="InterPro" id="IPR005614">
    <property type="entry name" value="NrfD-like"/>
</dbReference>
<keyword evidence="4 7" id="KW-0812">Transmembrane</keyword>
<keyword evidence="3" id="KW-1003">Cell membrane</keyword>
<feature type="transmembrane region" description="Helical" evidence="7">
    <location>
        <begin position="264"/>
        <end position="283"/>
    </location>
</feature>
<dbReference type="Proteomes" id="UP000031014">
    <property type="component" value="Unassembled WGS sequence"/>
</dbReference>
<evidence type="ECO:0000313" key="9">
    <source>
        <dbReference type="Proteomes" id="UP000031014"/>
    </source>
</evidence>
<proteinExistence type="inferred from homology"/>
<evidence type="ECO:0000256" key="6">
    <source>
        <dbReference type="ARBA" id="ARBA00023136"/>
    </source>
</evidence>
<accession>A0A0A8XEH6</accession>
<evidence type="ECO:0000256" key="7">
    <source>
        <dbReference type="SAM" id="Phobius"/>
    </source>
</evidence>
<name>A0A0A8XEH6_MESS1</name>
<comment type="similarity">
    <text evidence="2">Belongs to the NrfD family.</text>
</comment>
<feature type="transmembrane region" description="Helical" evidence="7">
    <location>
        <begin position="45"/>
        <end position="67"/>
    </location>
</feature>
<dbReference type="GO" id="GO:0005886">
    <property type="term" value="C:plasma membrane"/>
    <property type="evidence" value="ECO:0007669"/>
    <property type="project" value="UniProtKB-SubCell"/>
</dbReference>
<organism evidence="8 9">
    <name type="scientific">Mesobacillus selenatarsenatis (strain DSM 18680 / JCM 14380 / FERM P-15431 / SF-1)</name>
    <dbReference type="NCBI Taxonomy" id="1321606"/>
    <lineage>
        <taxon>Bacteria</taxon>
        <taxon>Bacillati</taxon>
        <taxon>Bacillota</taxon>
        <taxon>Bacilli</taxon>
        <taxon>Bacillales</taxon>
        <taxon>Bacillaceae</taxon>
        <taxon>Mesobacillus</taxon>
    </lineage>
</organism>